<evidence type="ECO:0000256" key="6">
    <source>
        <dbReference type="ARBA" id="ARBA00023033"/>
    </source>
</evidence>
<accession>D9WMQ6</accession>
<dbReference type="PDBsum" id="4E2P"/>
<dbReference type="CDD" id="cd11032">
    <property type="entry name" value="P450_EryK-like"/>
    <property type="match status" value="1"/>
</dbReference>
<feature type="binding site" evidence="12">
    <location>
        <position position="290"/>
    </location>
    <ligand>
        <name>Mg(2+)</name>
        <dbReference type="ChEBI" id="CHEBI:18420"/>
        <label>2</label>
    </ligand>
</feature>
<reference evidence="12" key="4">
    <citation type="journal article" date="2019" name="Biochem. Biophys. Res. Commun.">
        <title>Molecular characterization of the hydroxylase HmtN at 1.3A resolution.</title>
        <authorList>
            <person name="Zhang H."/>
            <person name="Chen J."/>
            <person name="Zhang H."/>
        </authorList>
    </citation>
    <scope>X-RAY CRYSTALLOGRAPHY (1.30 ANGSTROMS) IN COMPLEX WITH MG(2+) AND HEME B</scope>
</reference>
<dbReference type="STRING" id="457427.SSOG_07636"/>
<comment type="similarity">
    <text evidence="1 7">Belongs to the cytochrome P450 family.</text>
</comment>
<dbReference type="Gene3D" id="1.10.630.10">
    <property type="entry name" value="Cytochrome P450"/>
    <property type="match status" value="1"/>
</dbReference>
<dbReference type="HOGENOM" id="CLU_033716_0_2_11"/>
<evidence type="ECO:0000313" key="9">
    <source>
        <dbReference type="EMBL" id="EFL27922.1"/>
    </source>
</evidence>
<dbReference type="AlphaFoldDB" id="D9WMQ6"/>
<protein>
    <submittedName>
        <fullName evidence="9">Cytochrome P450 107B1 (P450CVIIB1)</fullName>
    </submittedName>
    <submittedName>
        <fullName evidence="8">p450-like enzyme</fullName>
    </submittedName>
</protein>
<feature type="binding site" evidence="12">
    <location>
        <position position="82"/>
    </location>
    <ligand>
        <name>heme b</name>
        <dbReference type="ChEBI" id="CHEBI:60344"/>
    </ligand>
</feature>
<evidence type="ECO:0000256" key="4">
    <source>
        <dbReference type="ARBA" id="ARBA00023002"/>
    </source>
</evidence>
<evidence type="ECO:0000256" key="5">
    <source>
        <dbReference type="ARBA" id="ARBA00023004"/>
    </source>
</evidence>
<keyword evidence="3 7" id="KW-0479">Metal-binding</keyword>
<reference evidence="8" key="2">
    <citation type="submission" date="2011-02" db="EMBL/GenBank/DDBJ databases">
        <title>Biosynthesis of himastatin: gene cluster and characterization of two cytochrome P450 enzymes involved in post-tailoring oxidative tricyclic hexahydropyrroloindole moiety formation and regiospecific biaryl coupling.</title>
        <authorList>
            <person name="Ma J.Y."/>
            <person name="Wang Z.W."/>
            <person name="Zuo D.G."/>
            <person name="Luo M.H."/>
            <person name="Xie Y.C."/>
            <person name="Wang B."/>
            <person name="Huang H.B."/>
            <person name="Cheng Y.Q."/>
            <person name="Zhang C.S."/>
            <person name="Ju J.H."/>
        </authorList>
    </citation>
    <scope>NUCLEOTIDE SEQUENCE</scope>
    <source>
        <strain evidence="8">Type strain: ATCC 53653</strain>
    </source>
</reference>
<dbReference type="PROSITE" id="PS00086">
    <property type="entry name" value="CYTOCHROME_P450"/>
    <property type="match status" value="1"/>
</dbReference>
<reference evidence="11" key="3">
    <citation type="submission" date="2012-03" db="PDB data bank">
        <title>Crystal Structure of a Post-tailoring Hydroxylase (HmtN) Involved in the Himastatin Biosynthesis.</title>
        <authorList>
            <person name="Zhang H.D."/>
            <person name="Chen J."/>
            <person name="Wang H."/>
            <person name="Huang L."/>
            <person name="Zhang H.J."/>
        </authorList>
    </citation>
    <scope>X-RAY CRYSTALLOGRAPHY (2.36 ANGSTROMS) IN COMPLEX WITH MG(2+) AND HEME B</scope>
</reference>
<dbReference type="PANTHER" id="PTHR46696">
    <property type="entry name" value="P450, PUTATIVE (EUROFUNG)-RELATED"/>
    <property type="match status" value="1"/>
</dbReference>
<name>D9WMQ6_9ACTN</name>
<feature type="binding site" evidence="11 12">
    <location>
        <position position="288"/>
    </location>
    <ligand>
        <name>heme b</name>
        <dbReference type="ChEBI" id="CHEBI:60344"/>
    </ligand>
</feature>
<keyword evidence="4 7" id="KW-0560">Oxidoreductase</keyword>
<evidence type="ECO:0007829" key="12">
    <source>
        <dbReference type="PDB" id="5XW2"/>
    </source>
</evidence>
<dbReference type="GO" id="GO:0016705">
    <property type="term" value="F:oxidoreductase activity, acting on paired donors, with incorporation or reduction of molecular oxygen"/>
    <property type="evidence" value="ECO:0007669"/>
    <property type="project" value="InterPro"/>
</dbReference>
<dbReference type="EMBL" id="FR823394">
    <property type="protein sequence ID" value="CBZ42148.1"/>
    <property type="molecule type" value="Genomic_DNA"/>
</dbReference>
<dbReference type="EMBL" id="GG657754">
    <property type="protein sequence ID" value="EFL27922.1"/>
    <property type="molecule type" value="Genomic_DNA"/>
</dbReference>
<organism evidence="9 10">
    <name type="scientific">Streptomyces himastatinicus ATCC 53653</name>
    <dbReference type="NCBI Taxonomy" id="457427"/>
    <lineage>
        <taxon>Bacteria</taxon>
        <taxon>Bacillati</taxon>
        <taxon>Actinomycetota</taxon>
        <taxon>Actinomycetes</taxon>
        <taxon>Kitasatosporales</taxon>
        <taxon>Streptomycetaceae</taxon>
        <taxon>Streptomyces</taxon>
        <taxon>Streptomyces violaceusniger group</taxon>
    </lineage>
</organism>
<dbReference type="PDBsum" id="5XW2"/>
<evidence type="ECO:0000256" key="3">
    <source>
        <dbReference type="ARBA" id="ARBA00022723"/>
    </source>
</evidence>
<feature type="binding site" evidence="11">
    <location>
        <position position="70"/>
    </location>
    <ligand>
        <name>Mg(2+)</name>
        <dbReference type="ChEBI" id="CHEBI:18420"/>
        <label>1</label>
    </ligand>
</feature>
<dbReference type="SUPFAM" id="SSF48264">
    <property type="entry name" value="Cytochrome P450"/>
    <property type="match status" value="1"/>
</dbReference>
<proteinExistence type="evidence at protein level"/>
<keyword evidence="6 7" id="KW-0503">Monooxygenase</keyword>
<reference evidence="9 10" key="1">
    <citation type="submission" date="2009-02" db="EMBL/GenBank/DDBJ databases">
        <title>Annotation of Streptomyces hygroscopicus strain ATCC 53653.</title>
        <authorList>
            <consortium name="The Broad Institute Genome Sequencing Platform"/>
            <consortium name="Broad Institute Microbial Sequencing Center"/>
            <person name="Fischbach M."/>
            <person name="Godfrey P."/>
            <person name="Ward D."/>
            <person name="Young S."/>
            <person name="Zeng Q."/>
            <person name="Koehrsen M."/>
            <person name="Alvarado L."/>
            <person name="Berlin A.M."/>
            <person name="Bochicchio J."/>
            <person name="Borenstein D."/>
            <person name="Chapman S.B."/>
            <person name="Chen Z."/>
            <person name="Engels R."/>
            <person name="Freedman E."/>
            <person name="Gellesch M."/>
            <person name="Goldberg J."/>
            <person name="Griggs A."/>
            <person name="Gujja S."/>
            <person name="Heilman E.R."/>
            <person name="Heiman D.I."/>
            <person name="Hepburn T.A."/>
            <person name="Howarth C."/>
            <person name="Jen D."/>
            <person name="Larson L."/>
            <person name="Lewis B."/>
            <person name="Mehta T."/>
            <person name="Park D."/>
            <person name="Pearson M."/>
            <person name="Richards J."/>
            <person name="Roberts A."/>
            <person name="Saif S."/>
            <person name="Shea T.D."/>
            <person name="Shenoy N."/>
            <person name="Sisk P."/>
            <person name="Stolte C."/>
            <person name="Sykes S.N."/>
            <person name="Thomson T."/>
            <person name="Walk T."/>
            <person name="White J."/>
            <person name="Yandava C."/>
            <person name="Straight P."/>
            <person name="Clardy J."/>
            <person name="Hung D."/>
            <person name="Kolter R."/>
            <person name="Mekalanos J."/>
            <person name="Walker S."/>
            <person name="Walsh C.T."/>
            <person name="Wieland-Brown L.C."/>
            <person name="Haas B."/>
            <person name="Nusbaum C."/>
            <person name="Birren B."/>
        </authorList>
    </citation>
    <scope>NUCLEOTIDE SEQUENCE [LARGE SCALE GENOMIC DNA]</scope>
    <source>
        <strain evidence="9 10">ATCC 53653</strain>
    </source>
</reference>
<keyword evidence="11 12" id="KW-0002">3D-structure</keyword>
<feature type="binding site" evidence="12">
    <location>
        <position position="304"/>
    </location>
    <ligand>
        <name>Mg(2+)</name>
        <dbReference type="ChEBI" id="CHEBI:18420"/>
        <label>2</label>
    </ligand>
</feature>
<dbReference type="Pfam" id="PF00067">
    <property type="entry name" value="p450"/>
    <property type="match status" value="1"/>
</dbReference>
<feature type="binding site" evidence="11">
    <location>
        <position position="58"/>
    </location>
    <ligand>
        <name>Mg(2+)</name>
        <dbReference type="ChEBI" id="CHEBI:18420"/>
        <label>1</label>
    </ligand>
</feature>
<keyword evidence="2 7" id="KW-0349">Heme</keyword>
<feature type="binding site" evidence="11 12">
    <location>
        <position position="86"/>
    </location>
    <ligand>
        <name>heme b</name>
        <dbReference type="ChEBI" id="CHEBI:60344"/>
    </ligand>
</feature>
<keyword evidence="10" id="KW-1185">Reference proteome</keyword>
<dbReference type="InterPro" id="IPR001128">
    <property type="entry name" value="Cyt_P450"/>
</dbReference>
<dbReference type="GO" id="GO:0004497">
    <property type="term" value="F:monooxygenase activity"/>
    <property type="evidence" value="ECO:0007669"/>
    <property type="project" value="UniProtKB-KW"/>
</dbReference>
<feature type="binding site" evidence="11 12">
    <location>
        <position position="346"/>
    </location>
    <ligand>
        <name>heme b</name>
        <dbReference type="ChEBI" id="CHEBI:60344"/>
        <note>axial binding residue</note>
    </ligand>
    <ligandPart>
        <name>Fe</name>
        <dbReference type="ChEBI" id="CHEBI:18248"/>
    </ligandPart>
</feature>
<dbReference type="RefSeq" id="WP_009719720.1">
    <property type="nucleotide sequence ID" value="NZ_GG657754.1"/>
</dbReference>
<dbReference type="SMR" id="D9WMQ6"/>
<evidence type="ECO:0000256" key="2">
    <source>
        <dbReference type="ARBA" id="ARBA00022617"/>
    </source>
</evidence>
<dbReference type="PRINTS" id="PR00359">
    <property type="entry name" value="BP450"/>
</dbReference>
<feature type="binding site" evidence="11">
    <location>
        <position position="286"/>
    </location>
    <ligand>
        <name>heme b</name>
        <dbReference type="ChEBI" id="CHEBI:60344"/>
    </ligand>
</feature>
<dbReference type="OrthoDB" id="4133219at2"/>
<dbReference type="InterPro" id="IPR002397">
    <property type="entry name" value="Cyt_P450_B"/>
</dbReference>
<dbReference type="PDB" id="5XW2">
    <property type="method" value="X-ray"/>
    <property type="resolution" value="1.30 A"/>
    <property type="chains" value="A=1-399"/>
</dbReference>
<keyword evidence="5 7" id="KW-0408">Iron</keyword>
<dbReference type="InterPro" id="IPR017972">
    <property type="entry name" value="Cyt_P450_CS"/>
</dbReference>
<evidence type="ECO:0000256" key="7">
    <source>
        <dbReference type="RuleBase" id="RU000461"/>
    </source>
</evidence>
<evidence type="ECO:0007829" key="11">
    <source>
        <dbReference type="PDB" id="4E2P"/>
    </source>
</evidence>
<evidence type="ECO:0000256" key="1">
    <source>
        <dbReference type="ARBA" id="ARBA00010617"/>
    </source>
</evidence>
<dbReference type="PANTHER" id="PTHR46696:SF1">
    <property type="entry name" value="CYTOCHROME P450 YJIB-RELATED"/>
    <property type="match status" value="1"/>
</dbReference>
<dbReference type="PDB" id="4E2P">
    <property type="method" value="X-ray"/>
    <property type="resolution" value="2.36 A"/>
    <property type="chains" value="A=1-399"/>
</dbReference>
<feature type="binding site" evidence="11 12">
    <location>
        <position position="344"/>
    </location>
    <ligand>
        <name>heme b</name>
        <dbReference type="ChEBI" id="CHEBI:60344"/>
    </ligand>
</feature>
<evidence type="ECO:0000313" key="8">
    <source>
        <dbReference type="EMBL" id="CBZ42148.1"/>
    </source>
</evidence>
<dbReference type="FunFam" id="1.10.630.10:FF:000018">
    <property type="entry name" value="Cytochrome P450 monooxygenase"/>
    <property type="match status" value="1"/>
</dbReference>
<dbReference type="Proteomes" id="UP000003963">
    <property type="component" value="Unassembled WGS sequence"/>
</dbReference>
<dbReference type="InterPro" id="IPR036396">
    <property type="entry name" value="Cyt_P450_sf"/>
</dbReference>
<gene>
    <name evidence="8" type="primary">hmtN</name>
    <name evidence="9" type="ORF">SSOG_07636</name>
</gene>
<dbReference type="GO" id="GO:0005506">
    <property type="term" value="F:iron ion binding"/>
    <property type="evidence" value="ECO:0007669"/>
    <property type="project" value="InterPro"/>
</dbReference>
<sequence length="399" mass="44885">MTTPAERWGIHPEHFWLYGRRPRQMVEFDEKMNAWNVYGYAEAIEVLGDPGTFSSHMSRLLPMGADEAFTEGDLLQTDPPDHRELRKLVSHAFTPKVVAELEPRITALTQELLDAVADRDTFDLMTALAYPLPVTVVAELLSIPSADRHLFEGWMTEIVHSLGDVSMEDAPEDQERIFEAGMAPMRKMLEYLREHAAECRRRPRGDLMGKLIEAEVDGRRLTDNHIVNFAKMLLIAGYLTTTMLIGNTVLCLDSYPEQAARVRADRSLIPGLLEESMRFLSPVAATYRATTRDVEVAGQRLSADQMVMVWFGAANRDARQFAEPELFDMTRGPNPHLGFGRGIHFCLGGPLARMEGRVALDHLLDRFPELYTDPERPPTFMPGFDTTGVSSLPLRTSLG</sequence>
<dbReference type="GO" id="GO:0020037">
    <property type="term" value="F:heme binding"/>
    <property type="evidence" value="ECO:0007669"/>
    <property type="project" value="InterPro"/>
</dbReference>
<evidence type="ECO:0000313" key="10">
    <source>
        <dbReference type="Proteomes" id="UP000003963"/>
    </source>
</evidence>